<dbReference type="InterPro" id="IPR029058">
    <property type="entry name" value="AB_hydrolase_fold"/>
</dbReference>
<feature type="domain" description="Alpha/beta hydrolase fold-3" evidence="2">
    <location>
        <begin position="92"/>
        <end position="307"/>
    </location>
</feature>
<dbReference type="Proteomes" id="UP001194746">
    <property type="component" value="Unassembled WGS sequence"/>
</dbReference>
<organism evidence="3 4">
    <name type="scientific">Aspergillus nanangensis</name>
    <dbReference type="NCBI Taxonomy" id="2582783"/>
    <lineage>
        <taxon>Eukaryota</taxon>
        <taxon>Fungi</taxon>
        <taxon>Dikarya</taxon>
        <taxon>Ascomycota</taxon>
        <taxon>Pezizomycotina</taxon>
        <taxon>Eurotiomycetes</taxon>
        <taxon>Eurotiomycetidae</taxon>
        <taxon>Eurotiales</taxon>
        <taxon>Aspergillaceae</taxon>
        <taxon>Aspergillus</taxon>
        <taxon>Aspergillus subgen. Circumdati</taxon>
    </lineage>
</organism>
<gene>
    <name evidence="3" type="ORF">FE257_003090</name>
</gene>
<evidence type="ECO:0000313" key="3">
    <source>
        <dbReference type="EMBL" id="KAF9883656.1"/>
    </source>
</evidence>
<reference evidence="3" key="1">
    <citation type="journal article" date="2019" name="Beilstein J. Org. Chem.">
        <title>Nanangenines: drimane sesquiterpenoids as the dominant metabolite cohort of a novel Australian fungus, Aspergillus nanangensis.</title>
        <authorList>
            <person name="Lacey H.J."/>
            <person name="Gilchrist C.L.M."/>
            <person name="Crombie A."/>
            <person name="Kalaitzis J.A."/>
            <person name="Vuong D."/>
            <person name="Rutledge P.J."/>
            <person name="Turner P."/>
            <person name="Pitt J.I."/>
            <person name="Lacey E."/>
            <person name="Chooi Y.H."/>
            <person name="Piggott A.M."/>
        </authorList>
    </citation>
    <scope>NUCLEOTIDE SEQUENCE</scope>
    <source>
        <strain evidence="3">MST-FP2251</strain>
    </source>
</reference>
<accession>A0AAD4CC04</accession>
<dbReference type="EMBL" id="VCAU01000154">
    <property type="protein sequence ID" value="KAF9883656.1"/>
    <property type="molecule type" value="Genomic_DNA"/>
</dbReference>
<evidence type="ECO:0000259" key="2">
    <source>
        <dbReference type="Pfam" id="PF07859"/>
    </source>
</evidence>
<keyword evidence="1" id="KW-0378">Hydrolase</keyword>
<dbReference type="AlphaFoldDB" id="A0AAD4CC04"/>
<dbReference type="Pfam" id="PF07859">
    <property type="entry name" value="Abhydrolase_3"/>
    <property type="match status" value="1"/>
</dbReference>
<keyword evidence="4" id="KW-1185">Reference proteome</keyword>
<sequence length="334" mass="37037">MADLIKDHTYVNPELRKILQSEPPKGNLDATTDIYALRELLAKRKKELTDVHGSSDDALITEEDHLVPTRDGAHITVRVYRTTNQQDTGPIIVMLHGGGWVLGGLDNEALLCRQWCQRYSGVSVNVEYRLAPEHKFPTAVYDSHDAVKWTAAHAATIGGDPRSGFIVAGVSAGASMAAAISHLYRDEQAQPPLTGIYLSIPSLVSPEAVAEKYKPLYSSRVDNANALILNDASMGLFRKLYEDDPHSPLMSPLNFPSGHRGLPPTYLQVCGSDPLRDDGLLYEQVLREESGVKTRLDLYPGLPHGFWSWWPQAEFSKQHFRDSVQGLGWLLQQS</sequence>
<reference evidence="3" key="2">
    <citation type="submission" date="2020-02" db="EMBL/GenBank/DDBJ databases">
        <authorList>
            <person name="Gilchrist C.L.M."/>
            <person name="Chooi Y.-H."/>
        </authorList>
    </citation>
    <scope>NUCLEOTIDE SEQUENCE</scope>
    <source>
        <strain evidence="3">MST-FP2251</strain>
    </source>
</reference>
<evidence type="ECO:0000313" key="4">
    <source>
        <dbReference type="Proteomes" id="UP001194746"/>
    </source>
</evidence>
<dbReference type="GO" id="GO:0016787">
    <property type="term" value="F:hydrolase activity"/>
    <property type="evidence" value="ECO:0007669"/>
    <property type="project" value="UniProtKB-KW"/>
</dbReference>
<dbReference type="Gene3D" id="3.40.50.1820">
    <property type="entry name" value="alpha/beta hydrolase"/>
    <property type="match status" value="1"/>
</dbReference>
<comment type="caution">
    <text evidence="3">The sequence shown here is derived from an EMBL/GenBank/DDBJ whole genome shotgun (WGS) entry which is preliminary data.</text>
</comment>
<name>A0AAD4CC04_ASPNN</name>
<dbReference type="SUPFAM" id="SSF53474">
    <property type="entry name" value="alpha/beta-Hydrolases"/>
    <property type="match status" value="1"/>
</dbReference>
<proteinExistence type="predicted"/>
<dbReference type="InterPro" id="IPR013094">
    <property type="entry name" value="AB_hydrolase_3"/>
</dbReference>
<dbReference type="PANTHER" id="PTHR48081:SF8">
    <property type="entry name" value="ALPHA_BETA HYDROLASE FOLD-3 DOMAIN-CONTAINING PROTEIN-RELATED"/>
    <property type="match status" value="1"/>
</dbReference>
<dbReference type="PANTHER" id="PTHR48081">
    <property type="entry name" value="AB HYDROLASE SUPERFAMILY PROTEIN C4A8.06C"/>
    <property type="match status" value="1"/>
</dbReference>
<dbReference type="InterPro" id="IPR050300">
    <property type="entry name" value="GDXG_lipolytic_enzyme"/>
</dbReference>
<protein>
    <recommendedName>
        <fullName evidence="2">Alpha/beta hydrolase fold-3 domain-containing protein</fullName>
    </recommendedName>
</protein>
<evidence type="ECO:0000256" key="1">
    <source>
        <dbReference type="ARBA" id="ARBA00022801"/>
    </source>
</evidence>